<dbReference type="GO" id="GO:0016757">
    <property type="term" value="F:glycosyltransferase activity"/>
    <property type="evidence" value="ECO:0007669"/>
    <property type="project" value="UniProtKB-KW"/>
</dbReference>
<evidence type="ECO:0000313" key="4">
    <source>
        <dbReference type="Proteomes" id="UP001595906"/>
    </source>
</evidence>
<dbReference type="Proteomes" id="UP001595906">
    <property type="component" value="Unassembled WGS sequence"/>
</dbReference>
<dbReference type="CDD" id="cd03801">
    <property type="entry name" value="GT4_PimA-like"/>
    <property type="match status" value="1"/>
</dbReference>
<name>A0ABV8Q085_9BACT</name>
<dbReference type="PANTHER" id="PTHR46401:SF2">
    <property type="entry name" value="GLYCOSYLTRANSFERASE WBBK-RELATED"/>
    <property type="match status" value="1"/>
</dbReference>
<feature type="domain" description="Glycosyl transferase family 1" evidence="2">
    <location>
        <begin position="187"/>
        <end position="341"/>
    </location>
</feature>
<dbReference type="Gene3D" id="3.40.50.2000">
    <property type="entry name" value="Glycogen Phosphorylase B"/>
    <property type="match status" value="2"/>
</dbReference>
<accession>A0ABV8Q085</accession>
<dbReference type="Pfam" id="PF00534">
    <property type="entry name" value="Glycos_transf_1"/>
    <property type="match status" value="1"/>
</dbReference>
<sequence>MRIVYLNYFYSKKYEHPEDWLATMQSVNIVLEQLAKKHSIISVQQINYAGALAKNGVHYRFVDFYQKATFLPFRLNRFVKTLKADVIIIHGTVFPLQTILLRLLVGKRITIVIQHHAEQPFRGIKKIVQKIACTMVNAYFFPSTIISSQWQQNGHISISKPIFKIHEGASSFQKIDKPIARLCTKLSGQPIYIWVGRLDTNKHPLLTIKAFERFLQVQPTAKLYILFYRYELLEEVNHYLLQKLLTTKIILIGKIPYQEMPNWYSSADFYISSSFKEGTSFSLSEAMSCGCIPIVTNIPTHVDMLGNSSGLLYEAGNENALFEALVTSLHLSIETESLKAFQQYQYHLSPSSIADSTVSALRELV</sequence>
<protein>
    <submittedName>
        <fullName evidence="3">Glycosyltransferase family 4 protein</fullName>
        <ecNumber evidence="3">2.4.-.-</ecNumber>
    </submittedName>
</protein>
<organism evidence="3 4">
    <name type="scientific">Parasediminibacterium paludis</name>
    <dbReference type="NCBI Taxonomy" id="908966"/>
    <lineage>
        <taxon>Bacteria</taxon>
        <taxon>Pseudomonadati</taxon>
        <taxon>Bacteroidota</taxon>
        <taxon>Chitinophagia</taxon>
        <taxon>Chitinophagales</taxon>
        <taxon>Chitinophagaceae</taxon>
        <taxon>Parasediminibacterium</taxon>
    </lineage>
</organism>
<dbReference type="RefSeq" id="WP_379014803.1">
    <property type="nucleotide sequence ID" value="NZ_JBHSDC010000027.1"/>
</dbReference>
<keyword evidence="3" id="KW-0328">Glycosyltransferase</keyword>
<dbReference type="SUPFAM" id="SSF53756">
    <property type="entry name" value="UDP-Glycosyltransferase/glycogen phosphorylase"/>
    <property type="match status" value="1"/>
</dbReference>
<dbReference type="EMBL" id="JBHSDC010000027">
    <property type="protein sequence ID" value="MFC4232808.1"/>
    <property type="molecule type" value="Genomic_DNA"/>
</dbReference>
<comment type="caution">
    <text evidence="3">The sequence shown here is derived from an EMBL/GenBank/DDBJ whole genome shotgun (WGS) entry which is preliminary data.</text>
</comment>
<dbReference type="EC" id="2.4.-.-" evidence="3"/>
<evidence type="ECO:0000256" key="1">
    <source>
        <dbReference type="ARBA" id="ARBA00022679"/>
    </source>
</evidence>
<keyword evidence="1 3" id="KW-0808">Transferase</keyword>
<dbReference type="PANTHER" id="PTHR46401">
    <property type="entry name" value="GLYCOSYLTRANSFERASE WBBK-RELATED"/>
    <property type="match status" value="1"/>
</dbReference>
<reference evidence="4" key="1">
    <citation type="journal article" date="2019" name="Int. J. Syst. Evol. Microbiol.">
        <title>The Global Catalogue of Microorganisms (GCM) 10K type strain sequencing project: providing services to taxonomists for standard genome sequencing and annotation.</title>
        <authorList>
            <consortium name="The Broad Institute Genomics Platform"/>
            <consortium name="The Broad Institute Genome Sequencing Center for Infectious Disease"/>
            <person name="Wu L."/>
            <person name="Ma J."/>
        </authorList>
    </citation>
    <scope>NUCLEOTIDE SEQUENCE [LARGE SCALE GENOMIC DNA]</scope>
    <source>
        <strain evidence="4">CECT 8010</strain>
    </source>
</reference>
<proteinExistence type="predicted"/>
<evidence type="ECO:0000259" key="2">
    <source>
        <dbReference type="Pfam" id="PF00534"/>
    </source>
</evidence>
<dbReference type="InterPro" id="IPR001296">
    <property type="entry name" value="Glyco_trans_1"/>
</dbReference>
<evidence type="ECO:0000313" key="3">
    <source>
        <dbReference type="EMBL" id="MFC4232808.1"/>
    </source>
</evidence>
<keyword evidence="4" id="KW-1185">Reference proteome</keyword>
<gene>
    <name evidence="3" type="ORF">ACFOW1_12980</name>
</gene>